<accession>A0A4Y8SAI4</accession>
<gene>
    <name evidence="1" type="ORF">E2R66_19265</name>
</gene>
<sequence length="148" mass="17661">MGTFNAMSARSLQYYLMAKHWASDLEFFKVETSFFKHLIDRYFTKVAEFSGVENLRKIMQKIQCLQDDELLLREALAKQIRQLELMADDFVPENIDRLKGKQIELEGLIANLLEEFRQVKKELFTLIETVMREDEHHIWPIKTIRHLN</sequence>
<comment type="caution">
    <text evidence="1">The sequence shown here is derived from an EMBL/GenBank/DDBJ whole genome shotgun (WGS) entry which is preliminary data.</text>
</comment>
<evidence type="ECO:0000313" key="1">
    <source>
        <dbReference type="EMBL" id="TFF35396.1"/>
    </source>
</evidence>
<dbReference type="OrthoDB" id="1441145at2"/>
<dbReference type="RefSeq" id="WP_133233604.1">
    <property type="nucleotide sequence ID" value="NZ_SOZE01000022.1"/>
</dbReference>
<keyword evidence="2" id="KW-1185">Reference proteome</keyword>
<protein>
    <submittedName>
        <fullName evidence="1">Uncharacterized protein</fullName>
    </submittedName>
</protein>
<dbReference type="EMBL" id="SOZE01000022">
    <property type="protein sequence ID" value="TFF35396.1"/>
    <property type="molecule type" value="Genomic_DNA"/>
</dbReference>
<dbReference type="Proteomes" id="UP000297540">
    <property type="component" value="Unassembled WGS sequence"/>
</dbReference>
<reference evidence="1 2" key="1">
    <citation type="journal article" date="2017" name="Int. J. Syst. Evol. Microbiol.">
        <title>Mucilaginibacterpsychrotolerans sp. nov., isolated from peatlands.</title>
        <authorList>
            <person name="Deng Y."/>
            <person name="Shen L."/>
            <person name="Xu B."/>
            <person name="Liu Y."/>
            <person name="Gu Z."/>
            <person name="Liu H."/>
            <person name="Zhou Y."/>
        </authorList>
    </citation>
    <scope>NUCLEOTIDE SEQUENCE [LARGE SCALE GENOMIC DNA]</scope>
    <source>
        <strain evidence="1 2">NH7-4</strain>
    </source>
</reference>
<organism evidence="1 2">
    <name type="scientific">Mucilaginibacter psychrotolerans</name>
    <dbReference type="NCBI Taxonomy" id="1524096"/>
    <lineage>
        <taxon>Bacteria</taxon>
        <taxon>Pseudomonadati</taxon>
        <taxon>Bacteroidota</taxon>
        <taxon>Sphingobacteriia</taxon>
        <taxon>Sphingobacteriales</taxon>
        <taxon>Sphingobacteriaceae</taxon>
        <taxon>Mucilaginibacter</taxon>
    </lineage>
</organism>
<proteinExistence type="predicted"/>
<name>A0A4Y8SAI4_9SPHI</name>
<dbReference type="AlphaFoldDB" id="A0A4Y8SAI4"/>
<evidence type="ECO:0000313" key="2">
    <source>
        <dbReference type="Proteomes" id="UP000297540"/>
    </source>
</evidence>